<dbReference type="eggNOG" id="COG2153">
    <property type="taxonomic scope" value="Bacteria"/>
</dbReference>
<dbReference type="RefSeq" id="WP_033515132.1">
    <property type="nucleotide sequence ID" value="NZ_JGYV01000001.1"/>
</dbReference>
<organism evidence="2 3">
    <name type="scientific">Bifidobacterium cuniculi</name>
    <dbReference type="NCBI Taxonomy" id="1688"/>
    <lineage>
        <taxon>Bacteria</taxon>
        <taxon>Bacillati</taxon>
        <taxon>Actinomycetota</taxon>
        <taxon>Actinomycetes</taxon>
        <taxon>Bifidobacteriales</taxon>
        <taxon>Bifidobacteriaceae</taxon>
        <taxon>Bifidobacterium</taxon>
    </lineage>
</organism>
<dbReference type="GO" id="GO:0016747">
    <property type="term" value="F:acyltransferase activity, transferring groups other than amino-acyl groups"/>
    <property type="evidence" value="ECO:0007669"/>
    <property type="project" value="InterPro"/>
</dbReference>
<protein>
    <submittedName>
        <fullName evidence="2">Acetyltransferase, GNAT family</fullName>
    </submittedName>
</protein>
<dbReference type="Gene3D" id="3.40.630.30">
    <property type="match status" value="1"/>
</dbReference>
<dbReference type="EMBL" id="JGYV01000001">
    <property type="protein sequence ID" value="KFI65772.1"/>
    <property type="molecule type" value="Genomic_DNA"/>
</dbReference>
<dbReference type="PROSITE" id="PS51186">
    <property type="entry name" value="GNAT"/>
    <property type="match status" value="1"/>
</dbReference>
<dbReference type="STRING" id="1688.BCUN_0267"/>
<gene>
    <name evidence="2" type="ORF">BCUN_0267</name>
</gene>
<dbReference type="InterPro" id="IPR000182">
    <property type="entry name" value="GNAT_dom"/>
</dbReference>
<dbReference type="Pfam" id="PF13673">
    <property type="entry name" value="Acetyltransf_10"/>
    <property type="match status" value="1"/>
</dbReference>
<evidence type="ECO:0000259" key="1">
    <source>
        <dbReference type="PROSITE" id="PS51186"/>
    </source>
</evidence>
<proteinExistence type="predicted"/>
<dbReference type="InterPro" id="IPR016181">
    <property type="entry name" value="Acyl_CoA_acyltransferase"/>
</dbReference>
<keyword evidence="2" id="KW-0808">Transferase</keyword>
<feature type="domain" description="N-acetyltransferase" evidence="1">
    <location>
        <begin position="6"/>
        <end position="148"/>
    </location>
</feature>
<sequence length="154" mass="17535">MQPIAKTFDELTADELYAILKARQDVFVVEQKCAYPDIDGKDRAAMHLWYGTQQHPVAAYCRVFPKQDEPGTMVIGRVLTVERGTGLGAVMLHEAVALAVRLDPQATQVWIEAQRYAAGFYGREGFWVTSEPFMDDGIEHVEMRLDLSDWERRD</sequence>
<dbReference type="SUPFAM" id="SSF55729">
    <property type="entry name" value="Acyl-CoA N-acyltransferases (Nat)"/>
    <property type="match status" value="1"/>
</dbReference>
<accession>A0A087B422</accession>
<comment type="caution">
    <text evidence="2">The sequence shown here is derived from an EMBL/GenBank/DDBJ whole genome shotgun (WGS) entry which is preliminary data.</text>
</comment>
<evidence type="ECO:0000313" key="2">
    <source>
        <dbReference type="EMBL" id="KFI65772.1"/>
    </source>
</evidence>
<dbReference type="OrthoDB" id="9796171at2"/>
<dbReference type="AlphaFoldDB" id="A0A087B422"/>
<dbReference type="Proteomes" id="UP000029067">
    <property type="component" value="Unassembled WGS sequence"/>
</dbReference>
<reference evidence="2 3" key="1">
    <citation type="submission" date="2014-03" db="EMBL/GenBank/DDBJ databases">
        <title>Genomics of Bifidobacteria.</title>
        <authorList>
            <person name="Ventura M."/>
            <person name="Milani C."/>
            <person name="Lugli G.A."/>
        </authorList>
    </citation>
    <scope>NUCLEOTIDE SEQUENCE [LARGE SCALE GENOMIC DNA]</scope>
    <source>
        <strain evidence="2 3">LMG 10738</strain>
    </source>
</reference>
<keyword evidence="3" id="KW-1185">Reference proteome</keyword>
<name>A0A087B422_9BIFI</name>
<evidence type="ECO:0000313" key="3">
    <source>
        <dbReference type="Proteomes" id="UP000029067"/>
    </source>
</evidence>